<evidence type="ECO:0000313" key="3">
    <source>
        <dbReference type="EMBL" id="CAD7698312.1"/>
    </source>
</evidence>
<dbReference type="Proteomes" id="UP000708148">
    <property type="component" value="Unassembled WGS sequence"/>
</dbReference>
<dbReference type="InterPro" id="IPR006722">
    <property type="entry name" value="Sedlin"/>
</dbReference>
<dbReference type="GO" id="GO:0006888">
    <property type="term" value="P:endoplasmic reticulum to Golgi vesicle-mediated transport"/>
    <property type="evidence" value="ECO:0007669"/>
    <property type="project" value="InterPro"/>
</dbReference>
<dbReference type="GO" id="GO:0005737">
    <property type="term" value="C:cytoplasm"/>
    <property type="evidence" value="ECO:0007669"/>
    <property type="project" value="GOC"/>
</dbReference>
<proteinExistence type="inferred from homology"/>
<protein>
    <recommendedName>
        <fullName evidence="2">Trafficking protein particle complex subunit 2-like protein</fullName>
    </recommendedName>
</protein>
<reference evidence="3" key="1">
    <citation type="submission" date="2020-12" db="EMBL/GenBank/DDBJ databases">
        <authorList>
            <person name="Iha C."/>
        </authorList>
    </citation>
    <scope>NUCLEOTIDE SEQUENCE</scope>
</reference>
<accession>A0A8S1ITE9</accession>
<dbReference type="AlphaFoldDB" id="A0A8S1ITE9"/>
<comment type="caution">
    <text evidence="3">The sequence shown here is derived from an EMBL/GenBank/DDBJ whole genome shotgun (WGS) entry which is preliminary data.</text>
</comment>
<dbReference type="Gene3D" id="3.30.450.70">
    <property type="match status" value="1"/>
</dbReference>
<dbReference type="CDD" id="cd14854">
    <property type="entry name" value="TRAPPC2L"/>
    <property type="match status" value="1"/>
</dbReference>
<dbReference type="InterPro" id="IPR011012">
    <property type="entry name" value="Longin-like_dom_sf"/>
</dbReference>
<sequence>MLRQLRVNCAGSFGTKSPRTETFSARVSPPSTQSRSMIVCAAVIGQANNPLYIRCFLDESSESALKFHYIVHCSLDAIEEKVLAPKRNPAELQEAYLGLLYPTEDCKVFGYVTSTHIKFVLVVDDAPFKEDDIQLIFRRFHHAYVNAVSNPFYTFGMVGSVGNLLTRFITGDAYHVRHCRGMPNIRQ</sequence>
<dbReference type="Pfam" id="PF04628">
    <property type="entry name" value="Sedlin_N"/>
    <property type="match status" value="1"/>
</dbReference>
<dbReference type="EMBL" id="CAJHUC010000809">
    <property type="protein sequence ID" value="CAD7698312.1"/>
    <property type="molecule type" value="Genomic_DNA"/>
</dbReference>
<dbReference type="SUPFAM" id="SSF64356">
    <property type="entry name" value="SNARE-like"/>
    <property type="match status" value="1"/>
</dbReference>
<organism evidence="3 4">
    <name type="scientific">Ostreobium quekettii</name>
    <dbReference type="NCBI Taxonomy" id="121088"/>
    <lineage>
        <taxon>Eukaryota</taxon>
        <taxon>Viridiplantae</taxon>
        <taxon>Chlorophyta</taxon>
        <taxon>core chlorophytes</taxon>
        <taxon>Ulvophyceae</taxon>
        <taxon>TCBD clade</taxon>
        <taxon>Bryopsidales</taxon>
        <taxon>Ostreobineae</taxon>
        <taxon>Ostreobiaceae</taxon>
        <taxon>Ostreobium</taxon>
    </lineage>
</organism>
<comment type="similarity">
    <text evidence="1">Belongs to the TRAPP small subunits family. Sedlin subfamily.</text>
</comment>
<dbReference type="OrthoDB" id="10258445at2759"/>
<gene>
    <name evidence="3" type="ORF">OSTQU699_LOCUS3673</name>
</gene>
<dbReference type="PANTHER" id="PTHR12403">
    <property type="entry name" value="TRAFFICKING PROTEIN PARTICLE COMPLEX SUBUNIT 2"/>
    <property type="match status" value="1"/>
</dbReference>
<keyword evidence="4" id="KW-1185">Reference proteome</keyword>
<evidence type="ECO:0000313" key="4">
    <source>
        <dbReference type="Proteomes" id="UP000708148"/>
    </source>
</evidence>
<evidence type="ECO:0000256" key="2">
    <source>
        <dbReference type="ARBA" id="ARBA00024408"/>
    </source>
</evidence>
<name>A0A8S1ITE9_9CHLO</name>
<dbReference type="InterPro" id="IPR044760">
    <property type="entry name" value="TRAPPC2L"/>
</dbReference>
<evidence type="ECO:0000256" key="1">
    <source>
        <dbReference type="ARBA" id="ARBA00006626"/>
    </source>
</evidence>